<evidence type="ECO:0000313" key="13">
    <source>
        <dbReference type="EMBL" id="VFP80962.1"/>
    </source>
</evidence>
<keyword evidence="7 10" id="KW-0520">NAD</keyword>
<dbReference type="HAMAP" id="MF_01588">
    <property type="entry name" value="DNA_ligase_A"/>
    <property type="match status" value="1"/>
</dbReference>
<dbReference type="Proteomes" id="UP000294380">
    <property type="component" value="Chromosome"/>
</dbReference>
<feature type="binding site" evidence="10">
    <location>
        <position position="414"/>
    </location>
    <ligand>
        <name>Zn(2+)</name>
        <dbReference type="ChEBI" id="CHEBI:29105"/>
    </ligand>
</feature>
<dbReference type="InterPro" id="IPR041663">
    <property type="entry name" value="DisA/LigA_HHH"/>
</dbReference>
<dbReference type="InterPro" id="IPR033136">
    <property type="entry name" value="DNA_ligase_CS"/>
</dbReference>
<dbReference type="InterPro" id="IPR010994">
    <property type="entry name" value="RuvA_2-like"/>
</dbReference>
<evidence type="ECO:0000259" key="12">
    <source>
        <dbReference type="SMART" id="SM00532"/>
    </source>
</evidence>
<feature type="binding site" evidence="10">
    <location>
        <position position="139"/>
    </location>
    <ligand>
        <name>NAD(+)</name>
        <dbReference type="ChEBI" id="CHEBI:57540"/>
    </ligand>
</feature>
<feature type="domain" description="NAD-dependent DNA ligase N-terminal" evidence="12">
    <location>
        <begin position="3"/>
        <end position="451"/>
    </location>
</feature>
<dbReference type="Pfam" id="PF22745">
    <property type="entry name" value="Nlig-Ia"/>
    <property type="match status" value="1"/>
</dbReference>
<evidence type="ECO:0000256" key="3">
    <source>
        <dbReference type="ARBA" id="ARBA00022723"/>
    </source>
</evidence>
<dbReference type="Gene3D" id="2.40.50.140">
    <property type="entry name" value="Nucleic acid-binding proteins"/>
    <property type="match status" value="1"/>
</dbReference>
<gene>
    <name evidence="10 13" type="primary">ligA</name>
    <name evidence="13" type="ORF">BUCIKOCA2762_039</name>
</gene>
<dbReference type="SUPFAM" id="SSF47781">
    <property type="entry name" value="RuvA domain 2-like"/>
    <property type="match status" value="1"/>
</dbReference>
<dbReference type="SUPFAM" id="SSF56091">
    <property type="entry name" value="DNA ligase/mRNA capping enzyme, catalytic domain"/>
    <property type="match status" value="1"/>
</dbReference>
<proteinExistence type="inferred from homology"/>
<evidence type="ECO:0000313" key="14">
    <source>
        <dbReference type="Proteomes" id="UP000294380"/>
    </source>
</evidence>
<comment type="similarity">
    <text evidence="10">Belongs to the NAD-dependent DNA ligase family. LigA subfamily.</text>
</comment>
<feature type="binding site" evidence="10">
    <location>
        <position position="317"/>
    </location>
    <ligand>
        <name>NAD(+)</name>
        <dbReference type="ChEBI" id="CHEBI:57540"/>
    </ligand>
</feature>
<evidence type="ECO:0000256" key="6">
    <source>
        <dbReference type="ARBA" id="ARBA00022842"/>
    </source>
</evidence>
<dbReference type="CDD" id="cd00114">
    <property type="entry name" value="LIGANc"/>
    <property type="match status" value="1"/>
</dbReference>
<dbReference type="PIRSF" id="PIRSF001604">
    <property type="entry name" value="LigA"/>
    <property type="match status" value="1"/>
</dbReference>
<dbReference type="EC" id="6.5.1.2" evidence="10 11"/>
<dbReference type="GO" id="GO:0046872">
    <property type="term" value="F:metal ion binding"/>
    <property type="evidence" value="ECO:0007669"/>
    <property type="project" value="UniProtKB-KW"/>
</dbReference>
<feature type="binding site" evidence="10">
    <location>
        <position position="116"/>
    </location>
    <ligand>
        <name>NAD(+)</name>
        <dbReference type="ChEBI" id="CHEBI:57540"/>
    </ligand>
</feature>
<dbReference type="NCBIfam" id="TIGR00575">
    <property type="entry name" value="dnlj"/>
    <property type="match status" value="1"/>
</dbReference>
<dbReference type="SMART" id="SM00532">
    <property type="entry name" value="LIGANc"/>
    <property type="match status" value="1"/>
</dbReference>
<comment type="function">
    <text evidence="10">DNA ligase that catalyzes the formation of phosphodiester linkages between 5'-phosphoryl and 3'-hydroxyl groups in double-stranded DNA using NAD as a coenzyme and as the energy source for the reaction. It is essential for DNA replication and repair of damaged DNA.</text>
</comment>
<dbReference type="RefSeq" id="WP_154028267.1">
    <property type="nucleotide sequence ID" value="NZ_LR217707.1"/>
</dbReference>
<dbReference type="InterPro" id="IPR018239">
    <property type="entry name" value="DNA_ligase_AS"/>
</dbReference>
<dbReference type="InterPro" id="IPR012340">
    <property type="entry name" value="NA-bd_OB-fold"/>
</dbReference>
<keyword evidence="2 10" id="KW-0235">DNA replication</keyword>
<keyword evidence="8 10" id="KW-0234">DNA repair</keyword>
<dbReference type="GO" id="GO:0006281">
    <property type="term" value="P:DNA repair"/>
    <property type="evidence" value="ECO:0007669"/>
    <property type="project" value="UniProtKB-KW"/>
</dbReference>
<keyword evidence="6 10" id="KW-0460">Magnesium</keyword>
<evidence type="ECO:0000256" key="8">
    <source>
        <dbReference type="ARBA" id="ARBA00023204"/>
    </source>
</evidence>
<dbReference type="InterPro" id="IPR001679">
    <property type="entry name" value="DNA_ligase"/>
</dbReference>
<evidence type="ECO:0000256" key="7">
    <source>
        <dbReference type="ARBA" id="ARBA00023027"/>
    </source>
</evidence>
<dbReference type="InterPro" id="IPR004150">
    <property type="entry name" value="NAD_DNA_ligase_OB"/>
</dbReference>
<keyword evidence="4 10" id="KW-0227">DNA damage</keyword>
<dbReference type="Gene3D" id="1.10.287.610">
    <property type="entry name" value="Helix hairpin bin"/>
    <property type="match status" value="1"/>
</dbReference>
<dbReference type="NCBIfam" id="NF005932">
    <property type="entry name" value="PRK07956.1"/>
    <property type="match status" value="1"/>
</dbReference>
<dbReference type="InterPro" id="IPR013840">
    <property type="entry name" value="DNAligase_N"/>
</dbReference>
<keyword evidence="5 10" id="KW-0862">Zinc</keyword>
<reference evidence="13 14" key="1">
    <citation type="submission" date="2019-02" db="EMBL/GenBank/DDBJ databases">
        <authorList>
            <person name="Manzano-Marin A."/>
            <person name="Manzano-Marin A."/>
        </authorList>
    </citation>
    <scope>NUCLEOTIDE SEQUENCE [LARGE SCALE GENOMIC DNA]</scope>
    <source>
        <strain evidence="13 14">BuCikochiana</strain>
    </source>
</reference>
<dbReference type="PROSITE" id="PS01055">
    <property type="entry name" value="DNA_LIGASE_N1"/>
    <property type="match status" value="1"/>
</dbReference>
<dbReference type="Gene3D" id="3.30.470.30">
    <property type="entry name" value="DNA ligase/mRNA capping enzyme"/>
    <property type="match status" value="1"/>
</dbReference>
<feature type="binding site" evidence="10">
    <location>
        <position position="435"/>
    </location>
    <ligand>
        <name>Zn(2+)</name>
        <dbReference type="ChEBI" id="CHEBI:29105"/>
    </ligand>
</feature>
<dbReference type="Gene3D" id="1.10.150.20">
    <property type="entry name" value="5' to 3' exonuclease, C-terminal subdomain"/>
    <property type="match status" value="2"/>
</dbReference>
<protein>
    <recommendedName>
        <fullName evidence="10 11">DNA ligase</fullName>
        <ecNumber evidence="10 11">6.5.1.2</ecNumber>
    </recommendedName>
    <alternativeName>
        <fullName evidence="10">Polydeoxyribonucleotide synthase [NAD(+)]</fullName>
    </alternativeName>
</protein>
<dbReference type="FunFam" id="3.30.470.30:FF:000001">
    <property type="entry name" value="DNA ligase"/>
    <property type="match status" value="1"/>
</dbReference>
<feature type="binding site" evidence="10">
    <location>
        <begin position="84"/>
        <end position="85"/>
    </location>
    <ligand>
        <name>NAD(+)</name>
        <dbReference type="ChEBI" id="CHEBI:57540"/>
    </ligand>
</feature>
<feature type="binding site" evidence="10">
    <location>
        <position position="429"/>
    </location>
    <ligand>
        <name>Zn(2+)</name>
        <dbReference type="ChEBI" id="CHEBI:29105"/>
    </ligand>
</feature>
<feature type="binding site" evidence="10">
    <location>
        <position position="411"/>
    </location>
    <ligand>
        <name>Zn(2+)</name>
        <dbReference type="ChEBI" id="CHEBI:29105"/>
    </ligand>
</feature>
<feature type="binding site" evidence="10">
    <location>
        <position position="293"/>
    </location>
    <ligand>
        <name>NAD(+)</name>
        <dbReference type="ChEBI" id="CHEBI:57540"/>
    </ligand>
</feature>
<evidence type="ECO:0000256" key="10">
    <source>
        <dbReference type="HAMAP-Rule" id="MF_01588"/>
    </source>
</evidence>
<evidence type="ECO:0000256" key="2">
    <source>
        <dbReference type="ARBA" id="ARBA00022705"/>
    </source>
</evidence>
<comment type="catalytic activity">
    <reaction evidence="9 10 11">
        <text>NAD(+) + (deoxyribonucleotide)n-3'-hydroxyl + 5'-phospho-(deoxyribonucleotide)m = (deoxyribonucleotide)n+m + AMP + beta-nicotinamide D-nucleotide.</text>
        <dbReference type="EC" id="6.5.1.2"/>
    </reaction>
</comment>
<evidence type="ECO:0000256" key="11">
    <source>
        <dbReference type="RuleBase" id="RU000618"/>
    </source>
</evidence>
<feature type="active site" description="N6-AMP-lysine intermediate" evidence="10">
    <location>
        <position position="118"/>
    </location>
</feature>
<dbReference type="Pfam" id="PF12826">
    <property type="entry name" value="HHH_2"/>
    <property type="match status" value="1"/>
</dbReference>
<feature type="binding site" evidence="10">
    <location>
        <begin position="32"/>
        <end position="36"/>
    </location>
    <ligand>
        <name>NAD(+)</name>
        <dbReference type="ChEBI" id="CHEBI:57540"/>
    </ligand>
</feature>
<keyword evidence="10" id="KW-0464">Manganese</keyword>
<dbReference type="InterPro" id="IPR013839">
    <property type="entry name" value="DNAligase_adenylation"/>
</dbReference>
<organism evidence="13 14">
    <name type="scientific">Buchnera aphidicola</name>
    <name type="common">Cinara kochiana kochiana</name>
    <dbReference type="NCBI Taxonomy" id="2518976"/>
    <lineage>
        <taxon>Bacteria</taxon>
        <taxon>Pseudomonadati</taxon>
        <taxon>Pseudomonadota</taxon>
        <taxon>Gammaproteobacteria</taxon>
        <taxon>Enterobacterales</taxon>
        <taxon>Erwiniaceae</taxon>
        <taxon>Buchnera</taxon>
    </lineage>
</organism>
<evidence type="ECO:0000256" key="1">
    <source>
        <dbReference type="ARBA" id="ARBA00022598"/>
    </source>
</evidence>
<dbReference type="Pfam" id="PF01653">
    <property type="entry name" value="DNA_ligase_aden"/>
    <property type="match status" value="1"/>
</dbReference>
<dbReference type="PROSITE" id="PS01056">
    <property type="entry name" value="DNA_LIGASE_N2"/>
    <property type="match status" value="1"/>
</dbReference>
<comment type="cofactor">
    <cofactor evidence="10">
        <name>Mg(2+)</name>
        <dbReference type="ChEBI" id="CHEBI:18420"/>
    </cofactor>
    <cofactor evidence="10">
        <name>Mn(2+)</name>
        <dbReference type="ChEBI" id="CHEBI:29035"/>
    </cofactor>
</comment>
<evidence type="ECO:0000256" key="9">
    <source>
        <dbReference type="ARBA" id="ARBA00034005"/>
    </source>
</evidence>
<dbReference type="GO" id="GO:0003911">
    <property type="term" value="F:DNA ligase (NAD+) activity"/>
    <property type="evidence" value="ECO:0007669"/>
    <property type="project" value="UniProtKB-UniRule"/>
</dbReference>
<dbReference type="GO" id="GO:0006260">
    <property type="term" value="P:DNA replication"/>
    <property type="evidence" value="ECO:0007669"/>
    <property type="project" value="UniProtKB-KW"/>
</dbReference>
<dbReference type="EMBL" id="LR217707">
    <property type="protein sequence ID" value="VFP80962.1"/>
    <property type="molecule type" value="Genomic_DNA"/>
</dbReference>
<sequence>MTSLYNKIAKLRAQIRYHNYMYYTLDSPVISDDIYDQLCTELIQLEKIYGIKNSFNKSNKLLQQIGGKKLNIFSECIHKTPMLSLKSTNNISDIKFFKQYIKKYIDNINDIKYYCDLKIDGLAVNLLYKNGLLISASTRGDGYVGEDITRNIYVISSIPKKLIGNNIPKVIEIRGEVFIKKSDFFTLNQLAISRNKKIFSNSRNAAAGSLRQLNPDIVKQRKLMFFVYGCGAFISDKKTYSHDERLTQIKKWGFSIHRDYLVCSATKDIIKFYNKIYYNRSKLDFEIDGIVIKIDSVVLQKKIGYAEKYPRWAIAVKFFSLDVETKIIDVSFQIGRTGIITPVAHFIPVNISGVIISKASLHNISMIKKLNICINDYVTVYRAGDVIPKIRNVLINKRDKLVKKIIFPLHCSSCNSLLLHSSNHISLYCPSSFLCPAQNLQRLIYFASKFGIYIKGLGKKNIIKLINHGYLFTPIDFFMLTVDKLQSIPGIGKKLSYKIINNISYSKNVRLDQFICSLGILDVGVSISKILANYYKSINSFLDTNFFILSGIKGIGVNISHSIIKFIKNKNNIDIILKLINILNIFHISE</sequence>
<dbReference type="AlphaFoldDB" id="A0A451D578"/>
<evidence type="ECO:0000256" key="5">
    <source>
        <dbReference type="ARBA" id="ARBA00022833"/>
    </source>
</evidence>
<keyword evidence="3 10" id="KW-0479">Metal-binding</keyword>
<keyword evidence="1 10" id="KW-0436">Ligase</keyword>
<name>A0A451D578_9GAMM</name>
<dbReference type="SUPFAM" id="SSF50249">
    <property type="entry name" value="Nucleic acid-binding proteins"/>
    <property type="match status" value="1"/>
</dbReference>
<accession>A0A451D578</accession>
<dbReference type="Pfam" id="PF03120">
    <property type="entry name" value="OB_DNA_ligase"/>
    <property type="match status" value="1"/>
</dbReference>
<feature type="binding site" evidence="10">
    <location>
        <position position="176"/>
    </location>
    <ligand>
        <name>NAD(+)</name>
        <dbReference type="ChEBI" id="CHEBI:57540"/>
    </ligand>
</feature>
<dbReference type="Pfam" id="PF14520">
    <property type="entry name" value="HHH_5"/>
    <property type="match status" value="1"/>
</dbReference>
<evidence type="ECO:0000256" key="4">
    <source>
        <dbReference type="ARBA" id="ARBA00022763"/>
    </source>
</evidence>
<dbReference type="OrthoDB" id="9759736at2"/>